<gene>
    <name evidence="2" type="ORF">DN820_05795</name>
</gene>
<proteinExistence type="predicted"/>
<dbReference type="Proteomes" id="UP000306753">
    <property type="component" value="Unassembled WGS sequence"/>
</dbReference>
<dbReference type="EMBL" id="QLAG01000005">
    <property type="protein sequence ID" value="TLX64549.1"/>
    <property type="molecule type" value="Genomic_DNA"/>
</dbReference>
<comment type="caution">
    <text evidence="2">The sequence shown here is derived from an EMBL/GenBank/DDBJ whole genome shotgun (WGS) entry which is preliminary data.</text>
</comment>
<evidence type="ECO:0000256" key="1">
    <source>
        <dbReference type="SAM" id="MobiDB-lite"/>
    </source>
</evidence>
<accession>A0A5R9QH44</accession>
<reference evidence="2 3" key="1">
    <citation type="journal article" date="2017" name="Eur. J. Clin. Microbiol. Infect. Dis.">
        <title>Uncommonly isolated clinical Pseudomonas: identification and phylogenetic assignation.</title>
        <authorList>
            <person name="Mulet M."/>
            <person name="Gomila M."/>
            <person name="Ramirez A."/>
            <person name="Cardew S."/>
            <person name="Moore E.R."/>
            <person name="Lalucat J."/>
            <person name="Garcia-Valdes E."/>
        </authorList>
    </citation>
    <scope>NUCLEOTIDE SEQUENCE [LARGE SCALE GENOMIC DNA]</scope>
    <source>
        <strain evidence="2 3">SD129</strain>
    </source>
</reference>
<protein>
    <submittedName>
        <fullName evidence="2">Molecular chaperone</fullName>
    </submittedName>
</protein>
<sequence length="601" mass="67144">MDRQSPHLLLRVSTPTRQALSFCEPTARDMKRWIAQLPKANIGETARLLYQALLEFNQLLTPSDNRLQLLELLRPEVNFVCKQLEKHFLNQPIVLDERPRKVASLCQALQNHLAVGYKLIVARIASTPAQRKERQPLLTIALQRAMHSLRGPLIRANQLYCPVPDGLWLEMHQLYEIACERDVHRSVVRDELAHHTQGMSVEQSYIVALLLGCARCNQMRQQSIARLSEVLEPWSSLVELRAASDPRSLFALSPQVDGPPRYRSLFQTSELPSLLGIDPQPLVDAIKQRLDDPEKPSRLLVPDGVSVDLLQHLGAAWGDISERTFQRTPGQGRLTLCIGMSALHYYLAGERPFSELLKSPEAPKAATFKLQNGAPDIWANAFDAQNSTWEGVVPYEEIEFVRPSATPADQSTSASGESAFAVYPLQIINHSPGGYCLSWPKDVPSQLQAGELLGLQDPGSQGWSVAVVRWIRQVRGGGTQMGIELIAPHAQPCGLQLVRKAEQGSHYLRALLLPEISAISRPATLITPRLPFQEGHKVQINQLGNEHRALLSRRQTSTGSYSQFEYRVVGQAEARQENPVTARQTHKPAGEEDFDSLWKSL</sequence>
<evidence type="ECO:0000313" key="2">
    <source>
        <dbReference type="EMBL" id="TLX64549.1"/>
    </source>
</evidence>
<keyword evidence="3" id="KW-1185">Reference proteome</keyword>
<feature type="region of interest" description="Disordered" evidence="1">
    <location>
        <begin position="575"/>
        <end position="601"/>
    </location>
</feature>
<dbReference type="AlphaFoldDB" id="A0A5R9QH44"/>
<organism evidence="2 3">
    <name type="scientific">Stutzerimonas nosocomialis</name>
    <dbReference type="NCBI Taxonomy" id="1056496"/>
    <lineage>
        <taxon>Bacteria</taxon>
        <taxon>Pseudomonadati</taxon>
        <taxon>Pseudomonadota</taxon>
        <taxon>Gammaproteobacteria</taxon>
        <taxon>Pseudomonadales</taxon>
        <taxon>Pseudomonadaceae</taxon>
        <taxon>Stutzerimonas</taxon>
    </lineage>
</organism>
<evidence type="ECO:0000313" key="3">
    <source>
        <dbReference type="Proteomes" id="UP000306753"/>
    </source>
</evidence>
<name>A0A5R9QH44_9GAMM</name>
<dbReference type="RefSeq" id="WP_138411158.1">
    <property type="nucleotide sequence ID" value="NZ_QLAG01000005.1"/>
</dbReference>